<dbReference type="PROSITE" id="PS51257">
    <property type="entry name" value="PROKAR_LIPOPROTEIN"/>
    <property type="match status" value="1"/>
</dbReference>
<feature type="transmembrane region" description="Helical" evidence="1">
    <location>
        <begin position="228"/>
        <end position="253"/>
    </location>
</feature>
<organism evidence="2 3">
    <name type="scientific">Brevibacterium jeotgali</name>
    <dbReference type="NCBI Taxonomy" id="1262550"/>
    <lineage>
        <taxon>Bacteria</taxon>
        <taxon>Bacillati</taxon>
        <taxon>Actinomycetota</taxon>
        <taxon>Actinomycetes</taxon>
        <taxon>Micrococcales</taxon>
        <taxon>Brevibacteriaceae</taxon>
        <taxon>Brevibacterium</taxon>
    </lineage>
</organism>
<feature type="transmembrane region" description="Helical" evidence="1">
    <location>
        <begin position="417"/>
        <end position="437"/>
    </location>
</feature>
<dbReference type="RefSeq" id="WP_101588919.1">
    <property type="nucleotide sequence ID" value="NZ_FXZM01000006.1"/>
</dbReference>
<feature type="transmembrane region" description="Helical" evidence="1">
    <location>
        <begin position="201"/>
        <end position="222"/>
    </location>
</feature>
<evidence type="ECO:0000256" key="1">
    <source>
        <dbReference type="SAM" id="Phobius"/>
    </source>
</evidence>
<feature type="transmembrane region" description="Helical" evidence="1">
    <location>
        <begin position="59"/>
        <end position="88"/>
    </location>
</feature>
<keyword evidence="1" id="KW-0812">Transmembrane</keyword>
<gene>
    <name evidence="2" type="ORF">BJEO58_01571</name>
</gene>
<dbReference type="EMBL" id="FXZM01000006">
    <property type="protein sequence ID" value="SMY11977.1"/>
    <property type="molecule type" value="Genomic_DNA"/>
</dbReference>
<dbReference type="AlphaFoldDB" id="A0A2H1L4Z9"/>
<feature type="transmembrane region" description="Helical" evidence="1">
    <location>
        <begin position="387"/>
        <end position="411"/>
    </location>
</feature>
<sequence length="451" mass="46869">MRAAVRLLPLFVRPRTVLSAQGILMAIAFAACSALFLTVAGGLWAFLHWDTTPDGSGVLVMYKILAGIATALLVVPAVTLGQAAANLAARSETDRLSGLSLLGASSRTITALAVSSPVIVAAAGSVVGIGGYFALLAPVSLIPFQGRGLGYANMLLPWWAVLTAVGLLVMVSAVASVMGLRKLAVSPLGVRTRSLESHFPWARIIVGAIGLVVLYVLLQITLNASGVAILVAGLLLSFMIALLVIDVLGVLFVRLVAHLSAQRARTADRLIAARLVSDAPKQYWRQVSGLAMTSFIAVVAGTGVSMLVQIDDQADGAAGPEALLAGDMRTGILLTLVIALLFITVSAAVNLTAQVYDRAPTYRELHAAGMDEGTVASLTVRTTMMPVVWVSVLSAGLGLLLVLPLAGFALVMSPATFLIMLSTVVVGILVLRAGLLLTRPTVRRVTLAESA</sequence>
<accession>A0A2H1L4Z9</accession>
<protein>
    <recommendedName>
        <fullName evidence="4">FtsX-like permease family protein</fullName>
    </recommendedName>
</protein>
<evidence type="ECO:0008006" key="4">
    <source>
        <dbReference type="Google" id="ProtNLM"/>
    </source>
</evidence>
<feature type="transmembrane region" description="Helical" evidence="1">
    <location>
        <begin position="290"/>
        <end position="310"/>
    </location>
</feature>
<dbReference type="OrthoDB" id="5118998at2"/>
<feature type="transmembrane region" description="Helical" evidence="1">
    <location>
        <begin position="330"/>
        <end position="353"/>
    </location>
</feature>
<dbReference type="Proteomes" id="UP000234462">
    <property type="component" value="Unassembled WGS sequence"/>
</dbReference>
<evidence type="ECO:0000313" key="2">
    <source>
        <dbReference type="EMBL" id="SMY11977.1"/>
    </source>
</evidence>
<proteinExistence type="predicted"/>
<feature type="transmembrane region" description="Helical" evidence="1">
    <location>
        <begin position="109"/>
        <end position="135"/>
    </location>
</feature>
<keyword evidence="1" id="KW-0472">Membrane</keyword>
<feature type="transmembrane region" description="Helical" evidence="1">
    <location>
        <begin position="23"/>
        <end position="47"/>
    </location>
</feature>
<keyword evidence="1" id="KW-1133">Transmembrane helix</keyword>
<name>A0A2H1L4Z9_9MICO</name>
<keyword evidence="3" id="KW-1185">Reference proteome</keyword>
<feature type="transmembrane region" description="Helical" evidence="1">
    <location>
        <begin position="155"/>
        <end position="180"/>
    </location>
</feature>
<evidence type="ECO:0000313" key="3">
    <source>
        <dbReference type="Proteomes" id="UP000234462"/>
    </source>
</evidence>
<reference evidence="3" key="1">
    <citation type="submission" date="2017-03" db="EMBL/GenBank/DDBJ databases">
        <authorList>
            <person name="Monnet C."/>
        </authorList>
    </citation>
    <scope>NUCLEOTIDE SEQUENCE [LARGE SCALE GENOMIC DNA]</scope>
    <source>
        <strain evidence="3">SJ5-8</strain>
    </source>
</reference>